<name>A0ABP0IV16_9DINO</name>
<feature type="compositionally biased region" description="Basic and acidic residues" evidence="1">
    <location>
        <begin position="139"/>
        <end position="161"/>
    </location>
</feature>
<comment type="caution">
    <text evidence="2">The sequence shown here is derived from an EMBL/GenBank/DDBJ whole genome shotgun (WGS) entry which is preliminary data.</text>
</comment>
<feature type="region of interest" description="Disordered" evidence="1">
    <location>
        <begin position="126"/>
        <end position="196"/>
    </location>
</feature>
<evidence type="ECO:0000256" key="1">
    <source>
        <dbReference type="SAM" id="MobiDB-lite"/>
    </source>
</evidence>
<feature type="non-terminal residue" evidence="2">
    <location>
        <position position="196"/>
    </location>
</feature>
<dbReference type="Proteomes" id="UP001642464">
    <property type="component" value="Unassembled WGS sequence"/>
</dbReference>
<sequence length="196" mass="21093">ERSCAERAHARKGRVIPLPPGAMASMEDLQRHLGEVNGSLEKVVSTQCCQSLVLEELRSLILELKSLTESKRNGMYIEIPKDPPKLPGVVLEPEAPGSPLGPKNKKGKKRVASTLGKVSEELSDILSSARGSAAGQRAEGAHSEGAREQRKGLEVPEDSRVSQKNKKTHATTFLGLLSTPKRTPAVSMENLEAQTA</sequence>
<protein>
    <submittedName>
        <fullName evidence="2">Uncharacterized protein</fullName>
    </submittedName>
</protein>
<feature type="region of interest" description="Disordered" evidence="1">
    <location>
        <begin position="1"/>
        <end position="21"/>
    </location>
</feature>
<feature type="compositionally biased region" description="Low complexity" evidence="1">
    <location>
        <begin position="127"/>
        <end position="138"/>
    </location>
</feature>
<dbReference type="EMBL" id="CAXAMM010005080">
    <property type="protein sequence ID" value="CAK9005918.1"/>
    <property type="molecule type" value="Genomic_DNA"/>
</dbReference>
<feature type="region of interest" description="Disordered" evidence="1">
    <location>
        <begin position="83"/>
        <end position="114"/>
    </location>
</feature>
<feature type="non-terminal residue" evidence="2">
    <location>
        <position position="1"/>
    </location>
</feature>
<organism evidence="2 3">
    <name type="scientific">Durusdinium trenchii</name>
    <dbReference type="NCBI Taxonomy" id="1381693"/>
    <lineage>
        <taxon>Eukaryota</taxon>
        <taxon>Sar</taxon>
        <taxon>Alveolata</taxon>
        <taxon>Dinophyceae</taxon>
        <taxon>Suessiales</taxon>
        <taxon>Symbiodiniaceae</taxon>
        <taxon>Durusdinium</taxon>
    </lineage>
</organism>
<evidence type="ECO:0000313" key="2">
    <source>
        <dbReference type="EMBL" id="CAK9005918.1"/>
    </source>
</evidence>
<keyword evidence="3" id="KW-1185">Reference proteome</keyword>
<accession>A0ABP0IV16</accession>
<evidence type="ECO:0000313" key="3">
    <source>
        <dbReference type="Proteomes" id="UP001642464"/>
    </source>
</evidence>
<proteinExistence type="predicted"/>
<reference evidence="2 3" key="1">
    <citation type="submission" date="2024-02" db="EMBL/GenBank/DDBJ databases">
        <authorList>
            <person name="Chen Y."/>
            <person name="Shah S."/>
            <person name="Dougan E. K."/>
            <person name="Thang M."/>
            <person name="Chan C."/>
        </authorList>
    </citation>
    <scope>NUCLEOTIDE SEQUENCE [LARGE SCALE GENOMIC DNA]</scope>
</reference>
<gene>
    <name evidence="2" type="ORF">SCF082_LOCUS8799</name>
</gene>